<name>A0AAJ2BMT3_9PSED</name>
<dbReference type="AlphaFoldDB" id="A0AAJ2BMT3"/>
<evidence type="ECO:0000259" key="3">
    <source>
        <dbReference type="Pfam" id="PF02771"/>
    </source>
</evidence>
<dbReference type="InterPro" id="IPR037069">
    <property type="entry name" value="AcylCoA_DH/ox_N_sf"/>
</dbReference>
<gene>
    <name evidence="5" type="ORF">QE440_004654</name>
</gene>
<dbReference type="Pfam" id="PF08028">
    <property type="entry name" value="Acyl-CoA_dh_2"/>
    <property type="match status" value="1"/>
</dbReference>
<evidence type="ECO:0000256" key="2">
    <source>
        <dbReference type="ARBA" id="ARBA00049661"/>
    </source>
</evidence>
<sequence>MAAVTPLNAIPRAAPERPATILRDAAEALDAAAALADDFAREARSRDQERRLPWAELERFSASGLWAITVPRAFGGAGVGFGTVAEVIARISAADPSLGQLPQNHLGVVNNLLLTGDPEQQRHYLGLVLQGYRFGNAFSEARSKTVTQFETRIRFTGDTAWIDGEKAYCTGALFAHVVPTVALDEEGLAHLALVPRDAGGLTVIDDWDGFGQRTTASGRVLLKGVSVPRSAVLPAWKAFERPTADGPVSQIIQAAVDVGIARGAFAATLAAARQARPWTDSGLEHGWQDPLSQALIGDLSWRLAAAEVLLEEAGTAVDRALAAPSVTSVAEASVVVGQAKVASTEIALAAANRLCELGGTRSVSERFGHDRHWRNARTHTLHDPVRWKYHLIGNYLLNGVEPPRHAWN</sequence>
<dbReference type="SUPFAM" id="SSF56645">
    <property type="entry name" value="Acyl-CoA dehydrogenase NM domain-like"/>
    <property type="match status" value="1"/>
</dbReference>
<organism evidence="5 6">
    <name type="scientific">Pseudomonas oryzihabitans</name>
    <dbReference type="NCBI Taxonomy" id="47885"/>
    <lineage>
        <taxon>Bacteria</taxon>
        <taxon>Pseudomonadati</taxon>
        <taxon>Pseudomonadota</taxon>
        <taxon>Gammaproteobacteria</taxon>
        <taxon>Pseudomonadales</taxon>
        <taxon>Pseudomonadaceae</taxon>
        <taxon>Pseudomonas</taxon>
    </lineage>
</organism>
<feature type="domain" description="Acyl-CoA dehydrogenase C-terminal" evidence="4">
    <location>
        <begin position="251"/>
        <end position="383"/>
    </location>
</feature>
<evidence type="ECO:0000256" key="1">
    <source>
        <dbReference type="ARBA" id="ARBA00023002"/>
    </source>
</evidence>
<dbReference type="InterPro" id="IPR013107">
    <property type="entry name" value="Acyl-CoA_DH_C"/>
</dbReference>
<comment type="similarity">
    <text evidence="2">Belongs to the HpaH/HsaA monooxygenase family.</text>
</comment>
<dbReference type="InterPro" id="IPR013786">
    <property type="entry name" value="AcylCoA_DH/ox_N"/>
</dbReference>
<reference evidence="5" key="1">
    <citation type="submission" date="2023-08" db="EMBL/GenBank/DDBJ databases">
        <title>Functional and genomic diversity of the sorghum phyllosphere microbiome.</title>
        <authorList>
            <person name="Shade A."/>
        </authorList>
    </citation>
    <scope>NUCLEOTIDE SEQUENCE</scope>
    <source>
        <strain evidence="5">SORGH_AS_0201</strain>
    </source>
</reference>
<protein>
    <submittedName>
        <fullName evidence="5">SfnB family sulfur acquisition oxidoreductase</fullName>
    </submittedName>
</protein>
<comment type="caution">
    <text evidence="5">The sequence shown here is derived from an EMBL/GenBank/DDBJ whole genome shotgun (WGS) entry which is preliminary data.</text>
</comment>
<evidence type="ECO:0000313" key="5">
    <source>
        <dbReference type="EMBL" id="MDR6236913.1"/>
    </source>
</evidence>
<dbReference type="InterPro" id="IPR050741">
    <property type="entry name" value="Acyl-CoA_dehydrogenase"/>
</dbReference>
<dbReference type="InterPro" id="IPR046373">
    <property type="entry name" value="Acyl-CoA_Oxase/DH_mid-dom_sf"/>
</dbReference>
<dbReference type="GO" id="GO:0050660">
    <property type="term" value="F:flavin adenine dinucleotide binding"/>
    <property type="evidence" value="ECO:0007669"/>
    <property type="project" value="InterPro"/>
</dbReference>
<keyword evidence="1" id="KW-0560">Oxidoreductase</keyword>
<dbReference type="GO" id="GO:0033539">
    <property type="term" value="P:fatty acid beta-oxidation using acyl-CoA dehydrogenase"/>
    <property type="evidence" value="ECO:0007669"/>
    <property type="project" value="TreeGrafter"/>
</dbReference>
<dbReference type="InterPro" id="IPR036250">
    <property type="entry name" value="AcylCo_DH-like_C"/>
</dbReference>
<proteinExistence type="inferred from homology"/>
<evidence type="ECO:0000313" key="6">
    <source>
        <dbReference type="Proteomes" id="UP001268036"/>
    </source>
</evidence>
<dbReference type="GO" id="GO:0005737">
    <property type="term" value="C:cytoplasm"/>
    <property type="evidence" value="ECO:0007669"/>
    <property type="project" value="TreeGrafter"/>
</dbReference>
<dbReference type="PANTHER" id="PTHR48083:SF19">
    <property type="entry name" value="FLAVIN-DEPENDENT MONOOXYGENASE, OXYGENASE SUBUNIT HSAA"/>
    <property type="match status" value="1"/>
</dbReference>
<dbReference type="PIRSF" id="PIRSF016578">
    <property type="entry name" value="HsaA"/>
    <property type="match status" value="1"/>
</dbReference>
<dbReference type="PANTHER" id="PTHR48083">
    <property type="entry name" value="MEDIUM-CHAIN SPECIFIC ACYL-COA DEHYDROGENASE, MITOCHONDRIAL-RELATED"/>
    <property type="match status" value="1"/>
</dbReference>
<dbReference type="Pfam" id="PF02771">
    <property type="entry name" value="Acyl-CoA_dh_N"/>
    <property type="match status" value="1"/>
</dbReference>
<dbReference type="InterPro" id="IPR023922">
    <property type="entry name" value="S04_starv_induced_SfnB"/>
</dbReference>
<dbReference type="InterPro" id="IPR009100">
    <property type="entry name" value="AcylCoA_DH/oxidase_NM_dom_sf"/>
</dbReference>
<dbReference type="GO" id="GO:0016712">
    <property type="term" value="F:oxidoreductase activity, acting on paired donors, with incorporation or reduction of molecular oxygen, reduced flavin or flavoprotein as one donor, and incorporation of one atom of oxygen"/>
    <property type="evidence" value="ECO:0007669"/>
    <property type="project" value="TreeGrafter"/>
</dbReference>
<evidence type="ECO:0000259" key="4">
    <source>
        <dbReference type="Pfam" id="PF08028"/>
    </source>
</evidence>
<dbReference type="Gene3D" id="1.20.140.10">
    <property type="entry name" value="Butyryl-CoA Dehydrogenase, subunit A, domain 3"/>
    <property type="match status" value="1"/>
</dbReference>
<dbReference type="Gene3D" id="1.10.540.10">
    <property type="entry name" value="Acyl-CoA dehydrogenase/oxidase, N-terminal domain"/>
    <property type="match status" value="1"/>
</dbReference>
<feature type="domain" description="Acyl-CoA dehydrogenase/oxidase N-terminal" evidence="3">
    <location>
        <begin position="30"/>
        <end position="131"/>
    </location>
</feature>
<dbReference type="Gene3D" id="2.40.110.10">
    <property type="entry name" value="Butyryl-CoA Dehydrogenase, subunit A, domain 2"/>
    <property type="match status" value="1"/>
</dbReference>
<dbReference type="Proteomes" id="UP001268036">
    <property type="component" value="Unassembled WGS sequence"/>
</dbReference>
<dbReference type="EMBL" id="JAVJAF010000001">
    <property type="protein sequence ID" value="MDR6236913.1"/>
    <property type="molecule type" value="Genomic_DNA"/>
</dbReference>
<dbReference type="SUPFAM" id="SSF47203">
    <property type="entry name" value="Acyl-CoA dehydrogenase C-terminal domain-like"/>
    <property type="match status" value="1"/>
</dbReference>
<dbReference type="NCBIfam" id="TIGR04022">
    <property type="entry name" value="sulfur_SfnB"/>
    <property type="match status" value="1"/>
</dbReference>
<dbReference type="RefSeq" id="WP_309761927.1">
    <property type="nucleotide sequence ID" value="NZ_JAVJAF010000001.1"/>
</dbReference>
<dbReference type="GO" id="GO:0003995">
    <property type="term" value="F:acyl-CoA dehydrogenase activity"/>
    <property type="evidence" value="ECO:0007669"/>
    <property type="project" value="TreeGrafter"/>
</dbReference>
<accession>A0AAJ2BMT3</accession>